<keyword evidence="8 15" id="KW-0735">Signal-anchor</keyword>
<keyword evidence="10 15" id="KW-0333">Golgi apparatus</keyword>
<feature type="repeat" description="PPR" evidence="14">
    <location>
        <begin position="897"/>
        <end position="931"/>
    </location>
</feature>
<evidence type="ECO:0000256" key="16">
    <source>
        <dbReference type="SAM" id="MobiDB-lite"/>
    </source>
</evidence>
<dbReference type="GO" id="GO:0071555">
    <property type="term" value="P:cell wall organization"/>
    <property type="evidence" value="ECO:0007669"/>
    <property type="project" value="UniProtKB-KW"/>
</dbReference>
<evidence type="ECO:0000313" key="18">
    <source>
        <dbReference type="Proteomes" id="UP000636800"/>
    </source>
</evidence>
<dbReference type="InterPro" id="IPR011990">
    <property type="entry name" value="TPR-like_helical_dom_sf"/>
</dbReference>
<comment type="similarity">
    <text evidence="3 15">Belongs to the glycosyltransferase 43 family.</text>
</comment>
<dbReference type="PROSITE" id="PS51375">
    <property type="entry name" value="PPR"/>
    <property type="match status" value="10"/>
</dbReference>
<gene>
    <name evidence="17" type="ORF">HPP92_017364</name>
</gene>
<evidence type="ECO:0000256" key="15">
    <source>
        <dbReference type="RuleBase" id="RU363127"/>
    </source>
</evidence>
<dbReference type="PANTHER" id="PTHR47447:SF28">
    <property type="entry name" value="PENTACOTRIPEPTIDE-REPEAT REGION OF PRORP DOMAIN-CONTAINING PROTEIN"/>
    <property type="match status" value="1"/>
</dbReference>
<dbReference type="GO" id="GO:0045492">
    <property type="term" value="P:xylan biosynthetic process"/>
    <property type="evidence" value="ECO:0007669"/>
    <property type="project" value="UniProtKB-ARBA"/>
</dbReference>
<dbReference type="GO" id="GO:0000139">
    <property type="term" value="C:Golgi membrane"/>
    <property type="evidence" value="ECO:0007669"/>
    <property type="project" value="UniProtKB-SubCell"/>
</dbReference>
<dbReference type="Proteomes" id="UP000636800">
    <property type="component" value="Unassembled WGS sequence"/>
</dbReference>
<dbReference type="EC" id="2.4.-.-" evidence="15"/>
<feature type="repeat" description="PPR" evidence="14">
    <location>
        <begin position="968"/>
        <end position="1002"/>
    </location>
</feature>
<feature type="compositionally biased region" description="Basic residues" evidence="16">
    <location>
        <begin position="398"/>
        <end position="410"/>
    </location>
</feature>
<keyword evidence="4" id="KW-0328">Glycosyltransferase</keyword>
<evidence type="ECO:0000256" key="14">
    <source>
        <dbReference type="PROSITE-ProRule" id="PRU00708"/>
    </source>
</evidence>
<dbReference type="Gene3D" id="1.25.40.10">
    <property type="entry name" value="Tetratricopeptide repeat domain"/>
    <property type="match status" value="5"/>
</dbReference>
<dbReference type="AlphaFoldDB" id="A0A835UPC3"/>
<feature type="repeat" description="PPR" evidence="14">
    <location>
        <begin position="862"/>
        <end position="896"/>
    </location>
</feature>
<evidence type="ECO:0000313" key="17">
    <source>
        <dbReference type="EMBL" id="KAG0470664.1"/>
    </source>
</evidence>
<evidence type="ECO:0000256" key="7">
    <source>
        <dbReference type="ARBA" id="ARBA00022737"/>
    </source>
</evidence>
<dbReference type="InterPro" id="IPR029044">
    <property type="entry name" value="Nucleotide-diphossugar_trans"/>
</dbReference>
<evidence type="ECO:0000256" key="3">
    <source>
        <dbReference type="ARBA" id="ARBA00007706"/>
    </source>
</evidence>
<keyword evidence="6" id="KW-0812">Transmembrane</keyword>
<dbReference type="Pfam" id="PF03360">
    <property type="entry name" value="Glyco_transf_43"/>
    <property type="match status" value="1"/>
</dbReference>
<comment type="subcellular location">
    <subcellularLocation>
        <location evidence="1 15">Golgi apparatus membrane</location>
        <topology evidence="1 15">Single-pass type II membrane protein</topology>
    </subcellularLocation>
</comment>
<feature type="repeat" description="PPR" evidence="14">
    <location>
        <begin position="687"/>
        <end position="721"/>
    </location>
</feature>
<evidence type="ECO:0000256" key="4">
    <source>
        <dbReference type="ARBA" id="ARBA00022676"/>
    </source>
</evidence>
<sequence length="1042" mass="117691">MTTTTTTTTTTHTETLTIPLPPPSDAILVPNRSRSRVIVGRHGIRIRPWPHPNPAEVMRAHGIMERVQQEQRLQYGVKESRVLIVVTPTYVRTFQALHLTGITHSLMLLPYDLTWIVIEAGGVTNETTGILQRSRLPFLHIPFHEEMPLLWADRHGMETRMRLHALRVVKERRLDGIVLFADDSNMHSMELFDEVQKVKWMGALSVGILVHSGMPSSTEKQPSEEEKKNAPLPVQGPACNSSGHLIGWHTFNSLPYVNNSAKIVGEAATVLPMKLEWSGFVLNSRLLWENVEGKPDWVLNLDDVGKEGEEIESPLALLKDPSFIEPLGNCGKKVLLWWLRAEARADSKFPPGWIIDPPLEIIVPAKRTPWPDAPPAIPQVISQEHTEKRSSRPSRSSRSNKRASRNRKKRDPHDGDGTHLPEITYANYPALDRGDPTAWNVLIIVFLSKLRSLETDERKPSALDSGILIVEEPLYVNAEDWFVKQDKDQKYKGDGDPDLIFNVLDSLILGTMERLKNLRESMFVSGRINFFGAGANAVSSSHCFKYASNRASLLLRYFCIEGKVDVALQLHGNLLQNHTVPDLHTYNILMNALCKNRDLFTAAWLLDLMPKVGILPNNVTYNTLINGYCQSQNLDNALHVFSLMCQNGVKANVITCNILVHALCKKGLLDRAIKLLVKILDQNNTANLITTTILLDESCRRGDLKEALRIWNAMFRMGVTVDRVAYNVLIYGFSFVQKTKFAYKYIPEMFKRGFYPDVVTFNTLISGHLKEGDIEQACDVHGRMTLFGVLPDHVSYKLLIQALSLHDTLFRALVYLRKMLDDEMVPEPLIWNSIINGYARCGDKDRAHVLRNMMLSWGVMPNTFTYNALILAEVNGGKFAQAISLKEEMIARGQFPDVVTYNLLIRGACNIGYTSHARSLLHEMLNRGYKPDIITHTELIRGHCLKGEMEKAEDVLNKVERISNFAFDHVPFQILIKKYCKMGQIMEAYNVYGKMVSKGLVGSQSMYHSLSKELRKGGYHQEASQVYDKMNGFLLQGCEGVG</sequence>
<proteinExistence type="inferred from homology"/>
<feature type="repeat" description="PPR" evidence="14">
    <location>
        <begin position="652"/>
        <end position="686"/>
    </location>
</feature>
<dbReference type="InterPro" id="IPR002885">
    <property type="entry name" value="PPR_rpt"/>
</dbReference>
<dbReference type="SUPFAM" id="SSF53448">
    <property type="entry name" value="Nucleotide-diphospho-sugar transferases"/>
    <property type="match status" value="1"/>
</dbReference>
<dbReference type="Pfam" id="PF13041">
    <property type="entry name" value="PPR_2"/>
    <property type="match status" value="6"/>
</dbReference>
<feature type="repeat" description="PPR" evidence="14">
    <location>
        <begin position="582"/>
        <end position="616"/>
    </location>
</feature>
<comment type="function">
    <text evidence="15">Involved in the synthesis of glucuronoxylan hemicellulose in secondary cell walls.</text>
</comment>
<evidence type="ECO:0000256" key="9">
    <source>
        <dbReference type="ARBA" id="ARBA00022989"/>
    </source>
</evidence>
<keyword evidence="18" id="KW-1185">Reference proteome</keyword>
<dbReference type="OrthoDB" id="2021064at2759"/>
<feature type="repeat" description="PPR" evidence="14">
    <location>
        <begin position="757"/>
        <end position="791"/>
    </location>
</feature>
<protein>
    <recommendedName>
        <fullName evidence="15">Glycosyltransferases</fullName>
        <ecNumber evidence="15">2.4.-.-</ecNumber>
    </recommendedName>
</protein>
<keyword evidence="13 15" id="KW-0961">Cell wall biogenesis/degradation</keyword>
<evidence type="ECO:0000256" key="1">
    <source>
        <dbReference type="ARBA" id="ARBA00004323"/>
    </source>
</evidence>
<keyword evidence="5 15" id="KW-0808">Transferase</keyword>
<evidence type="ECO:0000256" key="2">
    <source>
        <dbReference type="ARBA" id="ARBA00007626"/>
    </source>
</evidence>
<dbReference type="EMBL" id="JADCNL010000008">
    <property type="protein sequence ID" value="KAG0470664.1"/>
    <property type="molecule type" value="Genomic_DNA"/>
</dbReference>
<dbReference type="FunFam" id="3.90.550.10:FF:000096">
    <property type="entry name" value="Glycosyltransferases"/>
    <property type="match status" value="1"/>
</dbReference>
<evidence type="ECO:0000256" key="11">
    <source>
        <dbReference type="ARBA" id="ARBA00023136"/>
    </source>
</evidence>
<evidence type="ECO:0000256" key="10">
    <source>
        <dbReference type="ARBA" id="ARBA00023034"/>
    </source>
</evidence>
<dbReference type="Gene3D" id="3.90.550.10">
    <property type="entry name" value="Spore Coat Polysaccharide Biosynthesis Protein SpsA, Chain A"/>
    <property type="match status" value="1"/>
</dbReference>
<dbReference type="PANTHER" id="PTHR47447">
    <property type="entry name" value="OS03G0856100 PROTEIN"/>
    <property type="match status" value="1"/>
</dbReference>
<keyword evidence="7" id="KW-0677">Repeat</keyword>
<evidence type="ECO:0000256" key="8">
    <source>
        <dbReference type="ARBA" id="ARBA00022968"/>
    </source>
</evidence>
<keyword evidence="9" id="KW-1133">Transmembrane helix</keyword>
<feature type="repeat" description="PPR" evidence="14">
    <location>
        <begin position="827"/>
        <end position="861"/>
    </location>
</feature>
<evidence type="ECO:0000256" key="5">
    <source>
        <dbReference type="ARBA" id="ARBA00022679"/>
    </source>
</evidence>
<dbReference type="InterPro" id="IPR005027">
    <property type="entry name" value="Glyco_trans_43"/>
</dbReference>
<feature type="repeat" description="PPR" evidence="14">
    <location>
        <begin position="617"/>
        <end position="651"/>
    </location>
</feature>
<name>A0A835UPC3_VANPL</name>
<dbReference type="NCBIfam" id="TIGR00756">
    <property type="entry name" value="PPR"/>
    <property type="match status" value="7"/>
</dbReference>
<keyword evidence="12" id="KW-0325">Glycoprotein</keyword>
<evidence type="ECO:0000256" key="6">
    <source>
        <dbReference type="ARBA" id="ARBA00022692"/>
    </source>
</evidence>
<feature type="compositionally biased region" description="Low complexity" evidence="16">
    <location>
        <begin position="1"/>
        <end position="17"/>
    </location>
</feature>
<comment type="caution">
    <text evidence="17">The sequence shown here is derived from an EMBL/GenBank/DDBJ whole genome shotgun (WGS) entry which is preliminary data.</text>
</comment>
<evidence type="ECO:0000256" key="12">
    <source>
        <dbReference type="ARBA" id="ARBA00023180"/>
    </source>
</evidence>
<feature type="region of interest" description="Disordered" evidence="16">
    <location>
        <begin position="1"/>
        <end position="23"/>
    </location>
</feature>
<evidence type="ECO:0000256" key="13">
    <source>
        <dbReference type="ARBA" id="ARBA00023316"/>
    </source>
</evidence>
<keyword evidence="11" id="KW-0472">Membrane</keyword>
<feature type="region of interest" description="Disordered" evidence="16">
    <location>
        <begin position="373"/>
        <end position="422"/>
    </location>
</feature>
<reference evidence="17 18" key="1">
    <citation type="journal article" date="2020" name="Nat. Food">
        <title>A phased Vanilla planifolia genome enables genetic improvement of flavour and production.</title>
        <authorList>
            <person name="Hasing T."/>
            <person name="Tang H."/>
            <person name="Brym M."/>
            <person name="Khazi F."/>
            <person name="Huang T."/>
            <person name="Chambers A.H."/>
        </authorList>
    </citation>
    <scope>NUCLEOTIDE SEQUENCE [LARGE SCALE GENOMIC DNA]</scope>
    <source>
        <tissue evidence="17">Leaf</tissue>
    </source>
</reference>
<feature type="repeat" description="PPR" evidence="14">
    <location>
        <begin position="722"/>
        <end position="756"/>
    </location>
</feature>
<accession>A0A835UPC3</accession>
<dbReference type="Pfam" id="PF01535">
    <property type="entry name" value="PPR"/>
    <property type="match status" value="1"/>
</dbReference>
<dbReference type="GO" id="GO:0015018">
    <property type="term" value="F:galactosylgalactosylxylosylprotein 3-beta-glucuronosyltransferase activity"/>
    <property type="evidence" value="ECO:0007669"/>
    <property type="project" value="InterPro"/>
</dbReference>
<comment type="similarity">
    <text evidence="2">Belongs to the PPR family. P subfamily.</text>
</comment>
<organism evidence="17 18">
    <name type="scientific">Vanilla planifolia</name>
    <name type="common">Vanilla</name>
    <dbReference type="NCBI Taxonomy" id="51239"/>
    <lineage>
        <taxon>Eukaryota</taxon>
        <taxon>Viridiplantae</taxon>
        <taxon>Streptophyta</taxon>
        <taxon>Embryophyta</taxon>
        <taxon>Tracheophyta</taxon>
        <taxon>Spermatophyta</taxon>
        <taxon>Magnoliopsida</taxon>
        <taxon>Liliopsida</taxon>
        <taxon>Asparagales</taxon>
        <taxon>Orchidaceae</taxon>
        <taxon>Vanilloideae</taxon>
        <taxon>Vanilleae</taxon>
        <taxon>Vanilla</taxon>
    </lineage>
</organism>